<proteinExistence type="inferred from homology"/>
<dbReference type="Pfam" id="PF08305">
    <property type="entry name" value="NPCBM"/>
    <property type="match status" value="1"/>
</dbReference>
<evidence type="ECO:0000256" key="4">
    <source>
        <dbReference type="ARBA" id="ARBA00023125"/>
    </source>
</evidence>
<dbReference type="InterPro" id="IPR013325">
    <property type="entry name" value="RNA_pol_sigma_r2"/>
</dbReference>
<feature type="compositionally biased region" description="Pro residues" evidence="6">
    <location>
        <begin position="454"/>
        <end position="467"/>
    </location>
</feature>
<dbReference type="InterPro" id="IPR036388">
    <property type="entry name" value="WH-like_DNA-bd_sf"/>
</dbReference>
<dbReference type="Gene3D" id="1.10.1740.10">
    <property type="match status" value="1"/>
</dbReference>
<dbReference type="PANTHER" id="PTHR43133:SF8">
    <property type="entry name" value="RNA POLYMERASE SIGMA FACTOR HI_1459-RELATED"/>
    <property type="match status" value="1"/>
</dbReference>
<organism evidence="8 9">
    <name type="scientific">Streptomyces axinellae</name>
    <dbReference type="NCBI Taxonomy" id="552788"/>
    <lineage>
        <taxon>Bacteria</taxon>
        <taxon>Bacillati</taxon>
        <taxon>Actinomycetota</taxon>
        <taxon>Actinomycetes</taxon>
        <taxon>Kitasatosporales</taxon>
        <taxon>Streptomycetaceae</taxon>
        <taxon>Streptomyces</taxon>
    </lineage>
</organism>
<evidence type="ECO:0000313" key="9">
    <source>
        <dbReference type="Proteomes" id="UP001501447"/>
    </source>
</evidence>
<keyword evidence="5" id="KW-0804">Transcription</keyword>
<dbReference type="EMBL" id="BAAARJ010000007">
    <property type="protein sequence ID" value="GAA2612131.1"/>
    <property type="molecule type" value="Genomic_DNA"/>
</dbReference>
<dbReference type="InterPro" id="IPR013324">
    <property type="entry name" value="RNA_pol_sigma_r3/r4-like"/>
</dbReference>
<dbReference type="NCBIfam" id="TIGR02937">
    <property type="entry name" value="sigma70-ECF"/>
    <property type="match status" value="1"/>
</dbReference>
<feature type="compositionally biased region" description="Gly residues" evidence="6">
    <location>
        <begin position="379"/>
        <end position="393"/>
    </location>
</feature>
<name>A0ABN3Q1T4_9ACTN</name>
<dbReference type="InterPro" id="IPR007627">
    <property type="entry name" value="RNA_pol_sigma70_r2"/>
</dbReference>
<feature type="compositionally biased region" description="Basic and acidic residues" evidence="6">
    <location>
        <begin position="1"/>
        <end position="13"/>
    </location>
</feature>
<evidence type="ECO:0000259" key="7">
    <source>
        <dbReference type="SMART" id="SM00776"/>
    </source>
</evidence>
<evidence type="ECO:0000256" key="3">
    <source>
        <dbReference type="ARBA" id="ARBA00023082"/>
    </source>
</evidence>
<dbReference type="SUPFAM" id="SSF49785">
    <property type="entry name" value="Galactose-binding domain-like"/>
    <property type="match status" value="1"/>
</dbReference>
<dbReference type="Gene3D" id="2.60.120.1060">
    <property type="entry name" value="NPCBM/NEW2 domain"/>
    <property type="match status" value="1"/>
</dbReference>
<dbReference type="Pfam" id="PF13490">
    <property type="entry name" value="zf-HC2"/>
    <property type="match status" value="1"/>
</dbReference>
<dbReference type="Pfam" id="PF04542">
    <property type="entry name" value="Sigma70_r2"/>
    <property type="match status" value="1"/>
</dbReference>
<comment type="caution">
    <text evidence="8">The sequence shown here is derived from an EMBL/GenBank/DDBJ whole genome shotgun (WGS) entry which is preliminary data.</text>
</comment>
<dbReference type="SMART" id="SM00776">
    <property type="entry name" value="NPCBM"/>
    <property type="match status" value="1"/>
</dbReference>
<keyword evidence="2" id="KW-0805">Transcription regulation</keyword>
<dbReference type="InterPro" id="IPR008979">
    <property type="entry name" value="Galactose-bd-like_sf"/>
</dbReference>
<feature type="region of interest" description="Disordered" evidence="6">
    <location>
        <begin position="429"/>
        <end position="544"/>
    </location>
</feature>
<reference evidence="8 9" key="1">
    <citation type="journal article" date="2019" name="Int. J. Syst. Evol. Microbiol.">
        <title>The Global Catalogue of Microorganisms (GCM) 10K type strain sequencing project: providing services to taxonomists for standard genome sequencing and annotation.</title>
        <authorList>
            <consortium name="The Broad Institute Genomics Platform"/>
            <consortium name="The Broad Institute Genome Sequencing Center for Infectious Disease"/>
            <person name="Wu L."/>
            <person name="Ma J."/>
        </authorList>
    </citation>
    <scope>NUCLEOTIDE SEQUENCE [LARGE SCALE GENOMIC DNA]</scope>
    <source>
        <strain evidence="8 9">JCM 16373</strain>
    </source>
</reference>
<dbReference type="SUPFAM" id="SSF88659">
    <property type="entry name" value="Sigma3 and sigma4 domains of RNA polymerase sigma factors"/>
    <property type="match status" value="1"/>
</dbReference>
<dbReference type="InterPro" id="IPR013222">
    <property type="entry name" value="Glyco_hyd_98_carb-bd"/>
</dbReference>
<dbReference type="Gene3D" id="1.10.10.1320">
    <property type="entry name" value="Anti-sigma factor, zinc-finger domain"/>
    <property type="match status" value="1"/>
</dbReference>
<keyword evidence="4" id="KW-0238">DNA-binding</keyword>
<dbReference type="InterPro" id="IPR039425">
    <property type="entry name" value="RNA_pol_sigma-70-like"/>
</dbReference>
<sequence length="688" mass="70639">MGVDEGRGPDREAGLPARQVPGQGGPARGGHPRRAGGGVPEQRRRGPFPGSGPDRGPGSGDDPADRPSDTLLVARMREGDAAAYEELYRRHADPVRRYARTCCRDAHTAEDLTNEVFARTLQAVRGGKGPETSVRAYLLASVRHVAAAWARTRRREQLVDDFAVFAQSAAGAAAASEEDTLDLGADVRAMQEAEQTLVVQAFKSLSEHDQMLLWHTAIEGAKPQEVAPLLGKSKGATATAAHRARENLKQAYLQAHVSQARTAEGDCARYADRLGAYARGGLRTRAERGLRRHLAECPACSQAALEVKDLNEGIRVLVPVALIGWFATAGGAKAFAALVGGGGAAAAAGGAGVAAAAGGAGAGAAGGAAGAAGAASGHAAGGAGGSGGGAAGGAGAEGLGAPAKVAIGVGAAVAAGAVLAYALAGGDAEPAKKPQARPSAPPTAEQPPEKPAPKPKPPEPGPETRPGPPERTREAPAPGRPPETEPADREKPRPKPPTPSPRPPADPPGTPPPDPPPSPPAPPEPAPPEPAPPEPAPPQPAPVQHKLSELKWDLLSPDAKRKGPTVRTVGSSWLWQRWGLDIGDKRYSHGVSVRTPSSVTIDLNRPCTAYTALAGVDDMTPGRRAVRFSVYGDGTRLWRSGFVGRGQAPVPVRVPLAGTASIRLVVEARTPVDRIALADWAQSQIACR</sequence>
<evidence type="ECO:0000256" key="5">
    <source>
        <dbReference type="ARBA" id="ARBA00023163"/>
    </source>
</evidence>
<accession>A0ABN3Q1T4</accession>
<dbReference type="PRINTS" id="PR01217">
    <property type="entry name" value="PRICHEXTENSN"/>
</dbReference>
<feature type="region of interest" description="Disordered" evidence="6">
    <location>
        <begin position="373"/>
        <end position="393"/>
    </location>
</feature>
<protein>
    <recommendedName>
        <fullName evidence="7">Glycosyl hydrolase family 98 putative carbohydrate-binding module domain-containing protein</fullName>
    </recommendedName>
</protein>
<dbReference type="InterPro" id="IPR041916">
    <property type="entry name" value="Anti_sigma_zinc_sf"/>
</dbReference>
<evidence type="ECO:0000313" key="8">
    <source>
        <dbReference type="EMBL" id="GAA2612131.1"/>
    </source>
</evidence>
<feature type="compositionally biased region" description="Basic and acidic residues" evidence="6">
    <location>
        <begin position="482"/>
        <end position="493"/>
    </location>
</feature>
<keyword evidence="3" id="KW-0731">Sigma factor</keyword>
<dbReference type="Proteomes" id="UP001501447">
    <property type="component" value="Unassembled WGS sequence"/>
</dbReference>
<keyword evidence="9" id="KW-1185">Reference proteome</keyword>
<evidence type="ECO:0000256" key="2">
    <source>
        <dbReference type="ARBA" id="ARBA00023015"/>
    </source>
</evidence>
<evidence type="ECO:0000256" key="6">
    <source>
        <dbReference type="SAM" id="MobiDB-lite"/>
    </source>
</evidence>
<dbReference type="InterPro" id="IPR038637">
    <property type="entry name" value="NPCBM_sf"/>
</dbReference>
<dbReference type="InterPro" id="IPR014284">
    <property type="entry name" value="RNA_pol_sigma-70_dom"/>
</dbReference>
<dbReference type="Gene3D" id="1.10.10.10">
    <property type="entry name" value="Winged helix-like DNA-binding domain superfamily/Winged helix DNA-binding domain"/>
    <property type="match status" value="1"/>
</dbReference>
<feature type="region of interest" description="Disordered" evidence="6">
    <location>
        <begin position="1"/>
        <end position="68"/>
    </location>
</feature>
<comment type="similarity">
    <text evidence="1">Belongs to the sigma-70 factor family. ECF subfamily.</text>
</comment>
<dbReference type="InterPro" id="IPR027383">
    <property type="entry name" value="Znf_put"/>
</dbReference>
<gene>
    <name evidence="8" type="ORF">GCM10009863_27370</name>
</gene>
<evidence type="ECO:0000256" key="1">
    <source>
        <dbReference type="ARBA" id="ARBA00010641"/>
    </source>
</evidence>
<feature type="compositionally biased region" description="Pro residues" evidence="6">
    <location>
        <begin position="495"/>
        <end position="541"/>
    </location>
</feature>
<dbReference type="PANTHER" id="PTHR43133">
    <property type="entry name" value="RNA POLYMERASE ECF-TYPE SIGMA FACTO"/>
    <property type="match status" value="1"/>
</dbReference>
<dbReference type="RefSeq" id="WP_425575971.1">
    <property type="nucleotide sequence ID" value="NZ_BAAARJ010000007.1"/>
</dbReference>
<feature type="domain" description="Glycosyl hydrolase family 98 putative carbohydrate-binding module" evidence="7">
    <location>
        <begin position="540"/>
        <end position="687"/>
    </location>
</feature>
<dbReference type="SUPFAM" id="SSF88946">
    <property type="entry name" value="Sigma2 domain of RNA polymerase sigma factors"/>
    <property type="match status" value="1"/>
</dbReference>